<name>A0A068TIG4_NEOGA</name>
<dbReference type="EMBL" id="HG938356">
    <property type="protein sequence ID" value="CDN57846.1"/>
    <property type="molecule type" value="Genomic_DNA"/>
</dbReference>
<protein>
    <submittedName>
        <fullName evidence="1">Uncharacterized protein</fullName>
    </submittedName>
</protein>
<dbReference type="HOGENOM" id="CLU_1509070_0_0_5"/>
<dbReference type="KEGG" id="ngl:RG1141_PA10140"/>
<reference evidence="2" key="1">
    <citation type="journal article" date="2014" name="BMC Genomics">
        <title>Genome sequencing of two Neorhizobium galegae strains reveals a noeT gene responsible for the unusual acetylation of the nodulation factors.</title>
        <authorList>
            <person name="Osterman J."/>
            <person name="Marsh J."/>
            <person name="Laine P.K."/>
            <person name="Zeng Z."/>
            <person name="Alatalo E."/>
            <person name="Sullivan J.T."/>
            <person name="Young J.P."/>
            <person name="Thomas-Oates J."/>
            <person name="Paulin L."/>
            <person name="Lindstrom K."/>
        </authorList>
    </citation>
    <scope>NUCLEOTIDE SEQUENCE [LARGE SCALE GENOMIC DNA]</scope>
    <source>
        <strain evidence="2">HAMBI 1141</strain>
        <plasmid evidence="2">II</plasmid>
    </source>
</reference>
<keyword evidence="1" id="KW-0614">Plasmid</keyword>
<proteinExistence type="predicted"/>
<geneLocation type="plasmid" evidence="2">
    <name>II</name>
</geneLocation>
<evidence type="ECO:0000313" key="2">
    <source>
        <dbReference type="Proteomes" id="UP000028186"/>
    </source>
</evidence>
<dbReference type="AlphaFoldDB" id="A0A068TIG4"/>
<sequence>MRFRFPSAGARAHGNPQSFAPCSASGRWVEVTPLMRAGQARYVDVPRARNAALGRAGCHIGSTSLCPLPYGNDMSDDRIILRRRELRMTIIPNLPNRNMQEDGSPRINDLAPDVRRMARRFLHSKKGAGDLAKRVILRAKCELPSGQDRDVLRLQVFRIMCEIFIADVAASRGRKLNV</sequence>
<accession>A0A068TIG4</accession>
<gene>
    <name evidence="1" type="ORF">RG1141_PA10140</name>
</gene>
<organism evidence="1 2">
    <name type="scientific">Neorhizobium galegae bv. officinalis bv. officinalis str. HAMBI 1141</name>
    <dbReference type="NCBI Taxonomy" id="1028801"/>
    <lineage>
        <taxon>Bacteria</taxon>
        <taxon>Pseudomonadati</taxon>
        <taxon>Pseudomonadota</taxon>
        <taxon>Alphaproteobacteria</taxon>
        <taxon>Hyphomicrobiales</taxon>
        <taxon>Rhizobiaceae</taxon>
        <taxon>Rhizobium/Agrobacterium group</taxon>
        <taxon>Neorhizobium</taxon>
    </lineage>
</organism>
<dbReference type="Proteomes" id="UP000028186">
    <property type="component" value="Plasmid pHAMBI1141a"/>
</dbReference>
<evidence type="ECO:0000313" key="1">
    <source>
        <dbReference type="EMBL" id="CDN57846.1"/>
    </source>
</evidence>